<dbReference type="SMART" id="SM00694">
    <property type="entry name" value="DysFC"/>
    <property type="match status" value="1"/>
</dbReference>
<feature type="region of interest" description="Disordered" evidence="5">
    <location>
        <begin position="383"/>
        <end position="425"/>
    </location>
</feature>
<keyword evidence="2 6" id="KW-0812">Transmembrane</keyword>
<evidence type="ECO:0000256" key="5">
    <source>
        <dbReference type="SAM" id="MobiDB-lite"/>
    </source>
</evidence>
<evidence type="ECO:0000313" key="9">
    <source>
        <dbReference type="Proteomes" id="UP000789739"/>
    </source>
</evidence>
<feature type="compositionally biased region" description="Polar residues" evidence="5">
    <location>
        <begin position="27"/>
        <end position="38"/>
    </location>
</feature>
<dbReference type="AlphaFoldDB" id="A0A9N9C0Q3"/>
<dbReference type="InterPro" id="IPR052646">
    <property type="entry name" value="Peroxisomal_PEX28-32"/>
</dbReference>
<feature type="transmembrane region" description="Helical" evidence="6">
    <location>
        <begin position="119"/>
        <end position="142"/>
    </location>
</feature>
<dbReference type="GO" id="GO:0012505">
    <property type="term" value="C:endomembrane system"/>
    <property type="evidence" value="ECO:0007669"/>
    <property type="project" value="UniProtKB-SubCell"/>
</dbReference>
<evidence type="ECO:0000256" key="6">
    <source>
        <dbReference type="SAM" id="Phobius"/>
    </source>
</evidence>
<dbReference type="GO" id="GO:0007031">
    <property type="term" value="P:peroxisome organization"/>
    <property type="evidence" value="ECO:0007669"/>
    <property type="project" value="TreeGrafter"/>
</dbReference>
<accession>A0A9N9C0Q3</accession>
<evidence type="ECO:0000256" key="1">
    <source>
        <dbReference type="ARBA" id="ARBA00004127"/>
    </source>
</evidence>
<keyword evidence="3 6" id="KW-1133">Transmembrane helix</keyword>
<keyword evidence="9" id="KW-1185">Reference proteome</keyword>
<dbReference type="GO" id="GO:0005778">
    <property type="term" value="C:peroxisomal membrane"/>
    <property type="evidence" value="ECO:0007669"/>
    <property type="project" value="UniProtKB-ARBA"/>
</dbReference>
<dbReference type="Pfam" id="PF06398">
    <property type="entry name" value="Pex24p"/>
    <property type="match status" value="2"/>
</dbReference>
<feature type="compositionally biased region" description="Low complexity" evidence="5">
    <location>
        <begin position="403"/>
        <end position="422"/>
    </location>
</feature>
<feature type="region of interest" description="Disordered" evidence="5">
    <location>
        <begin position="17"/>
        <end position="43"/>
    </location>
</feature>
<feature type="domain" description="Peroxin/Ferlin" evidence="7">
    <location>
        <begin position="345"/>
        <end position="378"/>
    </location>
</feature>
<dbReference type="OrthoDB" id="5586090at2759"/>
<sequence length="445" mass="50576">MAFDSHAFFLSGITPPTPANVKDDNDNTTPTMSTSSSKVPRLDTLPSTSYDAATSSPTNLTASPVDFMLSTMPTSITRVLVYTSPFIYSFSYFLSLITWSTSNASESCLLLAAWWSTCLFPGQILVYGIHLFLLAWIGWLWLEKKKREKLGKPDSILRAISQQDLNNTVREIEKISEKLSDFSEFMTSFQQKIDWSDPVQTQRVIFVGFVWGGKFQPEAVRGFSVAALVRKAKEQQRRNVSKKTNGKDGSKNSTEIVYSFVLYENQRWWLGLDWTTNLFPNERPAWSDEYNEATNNKDSFQLPPPDTSITVAQDNPNVMIRKTTEWRWVDPDWWIDMDGSVDKDGWEYADNRWKNFTGKGGFRRYTRRRKWVRTARCIETLEKRDINPPATPSSSSEGRDKGSIANSSSQNLSASSRSIRTISRGRDGKFELSAIEDVKPTPNGS</sequence>
<dbReference type="PANTHER" id="PTHR31679">
    <property type="entry name" value="PEROXISOMAL MEMBRANE PROTEIN PEX30-RELATED"/>
    <property type="match status" value="1"/>
</dbReference>
<reference evidence="8" key="1">
    <citation type="submission" date="2021-06" db="EMBL/GenBank/DDBJ databases">
        <authorList>
            <person name="Kallberg Y."/>
            <person name="Tangrot J."/>
            <person name="Rosling A."/>
        </authorList>
    </citation>
    <scope>NUCLEOTIDE SEQUENCE</scope>
    <source>
        <strain evidence="8">BR232B</strain>
    </source>
</reference>
<evidence type="ECO:0000256" key="4">
    <source>
        <dbReference type="ARBA" id="ARBA00023136"/>
    </source>
</evidence>
<protein>
    <submittedName>
        <fullName evidence="8">10604_t:CDS:1</fullName>
    </submittedName>
</protein>
<evidence type="ECO:0000259" key="7">
    <source>
        <dbReference type="SMART" id="SM00694"/>
    </source>
</evidence>
<dbReference type="PANTHER" id="PTHR31679:SF2">
    <property type="entry name" value="PEROXISOMAL MEMBRANE PROTEIN PEX30-RELATED"/>
    <property type="match status" value="1"/>
</dbReference>
<evidence type="ECO:0000256" key="3">
    <source>
        <dbReference type="ARBA" id="ARBA00022989"/>
    </source>
</evidence>
<proteinExistence type="predicted"/>
<keyword evidence="4 6" id="KW-0472">Membrane</keyword>
<dbReference type="Proteomes" id="UP000789739">
    <property type="component" value="Unassembled WGS sequence"/>
</dbReference>
<comment type="subcellular location">
    <subcellularLocation>
        <location evidence="1">Endomembrane system</location>
        <topology evidence="1">Multi-pass membrane protein</topology>
    </subcellularLocation>
</comment>
<evidence type="ECO:0000256" key="2">
    <source>
        <dbReference type="ARBA" id="ARBA00022692"/>
    </source>
</evidence>
<dbReference type="InterPro" id="IPR010482">
    <property type="entry name" value="TECPR1-like_DysF"/>
</dbReference>
<dbReference type="InterPro" id="IPR006614">
    <property type="entry name" value="Peroxin/Ferlin"/>
</dbReference>
<dbReference type="EMBL" id="CAJVPI010000982">
    <property type="protein sequence ID" value="CAG8586551.1"/>
    <property type="molecule type" value="Genomic_DNA"/>
</dbReference>
<name>A0A9N9C0Q3_9GLOM</name>
<feature type="transmembrane region" description="Helical" evidence="6">
    <location>
        <begin position="79"/>
        <end position="99"/>
    </location>
</feature>
<organism evidence="8 9">
    <name type="scientific">Paraglomus brasilianum</name>
    <dbReference type="NCBI Taxonomy" id="144538"/>
    <lineage>
        <taxon>Eukaryota</taxon>
        <taxon>Fungi</taxon>
        <taxon>Fungi incertae sedis</taxon>
        <taxon>Mucoromycota</taxon>
        <taxon>Glomeromycotina</taxon>
        <taxon>Glomeromycetes</taxon>
        <taxon>Paraglomerales</taxon>
        <taxon>Paraglomeraceae</taxon>
        <taxon>Paraglomus</taxon>
    </lineage>
</organism>
<evidence type="ECO:0000313" key="8">
    <source>
        <dbReference type="EMBL" id="CAG8586551.1"/>
    </source>
</evidence>
<gene>
    <name evidence="8" type="ORF">PBRASI_LOCUS6900</name>
</gene>
<comment type="caution">
    <text evidence="8">The sequence shown here is derived from an EMBL/GenBank/DDBJ whole genome shotgun (WGS) entry which is preliminary data.</text>
</comment>